<gene>
    <name evidence="2" type="ORF">GLOIN_2v1558775</name>
</gene>
<keyword evidence="1" id="KW-0812">Transmembrane</keyword>
<proteinExistence type="predicted"/>
<name>A0A2P4QES3_RHIID</name>
<reference evidence="2 3" key="1">
    <citation type="journal article" date="2013" name="Proc. Natl. Acad. Sci. U.S.A.">
        <title>Genome of an arbuscular mycorrhizal fungus provides insight into the oldest plant symbiosis.</title>
        <authorList>
            <person name="Tisserant E."/>
            <person name="Malbreil M."/>
            <person name="Kuo A."/>
            <person name="Kohler A."/>
            <person name="Symeonidi A."/>
            <person name="Balestrini R."/>
            <person name="Charron P."/>
            <person name="Duensing N."/>
            <person name="Frei Dit Frey N."/>
            <person name="Gianinazzi-Pearson V."/>
            <person name="Gilbert L.B."/>
            <person name="Handa Y."/>
            <person name="Herr J.R."/>
            <person name="Hijri M."/>
            <person name="Koul R."/>
            <person name="Kawaguchi M."/>
            <person name="Krajinski F."/>
            <person name="Lammers P.J."/>
            <person name="Masclaux F.G."/>
            <person name="Murat C."/>
            <person name="Morin E."/>
            <person name="Ndikumana S."/>
            <person name="Pagni M."/>
            <person name="Petitpierre D."/>
            <person name="Requena N."/>
            <person name="Rosikiewicz P."/>
            <person name="Riley R."/>
            <person name="Saito K."/>
            <person name="San Clemente H."/>
            <person name="Shapiro H."/>
            <person name="van Tuinen D."/>
            <person name="Becard G."/>
            <person name="Bonfante P."/>
            <person name="Paszkowski U."/>
            <person name="Shachar-Hill Y.Y."/>
            <person name="Tuskan G.A."/>
            <person name="Young P.W."/>
            <person name="Sanders I.R."/>
            <person name="Henrissat B."/>
            <person name="Rensing S.A."/>
            <person name="Grigoriev I.V."/>
            <person name="Corradi N."/>
            <person name="Roux C."/>
            <person name="Martin F."/>
        </authorList>
    </citation>
    <scope>NUCLEOTIDE SEQUENCE [LARGE SCALE GENOMIC DNA]</scope>
    <source>
        <strain evidence="2 3">DAOM 197198</strain>
    </source>
</reference>
<keyword evidence="3" id="KW-1185">Reference proteome</keyword>
<dbReference type="EMBL" id="AUPC02000053">
    <property type="protein sequence ID" value="POG76141.1"/>
    <property type="molecule type" value="Genomic_DNA"/>
</dbReference>
<keyword evidence="1" id="KW-1133">Transmembrane helix</keyword>
<evidence type="ECO:0000313" key="3">
    <source>
        <dbReference type="Proteomes" id="UP000018888"/>
    </source>
</evidence>
<evidence type="ECO:0000313" key="2">
    <source>
        <dbReference type="EMBL" id="POG76141.1"/>
    </source>
</evidence>
<feature type="transmembrane region" description="Helical" evidence="1">
    <location>
        <begin position="73"/>
        <end position="91"/>
    </location>
</feature>
<reference evidence="2 3" key="2">
    <citation type="journal article" date="2018" name="New Phytol.">
        <title>High intraspecific genome diversity in the model arbuscular mycorrhizal symbiont Rhizophagus irregularis.</title>
        <authorList>
            <person name="Chen E.C.H."/>
            <person name="Morin E."/>
            <person name="Beaudet D."/>
            <person name="Noel J."/>
            <person name="Yildirir G."/>
            <person name="Ndikumana S."/>
            <person name="Charron P."/>
            <person name="St-Onge C."/>
            <person name="Giorgi J."/>
            <person name="Kruger M."/>
            <person name="Marton T."/>
            <person name="Ropars J."/>
            <person name="Grigoriev I.V."/>
            <person name="Hainaut M."/>
            <person name="Henrissat B."/>
            <person name="Roux C."/>
            <person name="Martin F."/>
            <person name="Corradi N."/>
        </authorList>
    </citation>
    <scope>NUCLEOTIDE SEQUENCE [LARGE SCALE GENOMIC DNA]</scope>
    <source>
        <strain evidence="2 3">DAOM 197198</strain>
    </source>
</reference>
<feature type="transmembrane region" description="Helical" evidence="1">
    <location>
        <begin position="12"/>
        <end position="35"/>
    </location>
</feature>
<protein>
    <submittedName>
        <fullName evidence="2">Uncharacterized protein</fullName>
    </submittedName>
</protein>
<keyword evidence="1" id="KW-0472">Membrane</keyword>
<accession>A0A2P4QES3</accession>
<dbReference type="AlphaFoldDB" id="A0A2P4QES3"/>
<dbReference type="Proteomes" id="UP000018888">
    <property type="component" value="Unassembled WGS sequence"/>
</dbReference>
<comment type="caution">
    <text evidence="2">The sequence shown here is derived from an EMBL/GenBank/DDBJ whole genome shotgun (WGS) entry which is preliminary data.</text>
</comment>
<evidence type="ECO:0000256" key="1">
    <source>
        <dbReference type="SAM" id="Phobius"/>
    </source>
</evidence>
<sequence>MVVIVQNVLLLQIIIIHLLLLLLLKKFLMFLLYLYNYKIKDNLINHIDNSLNHKDNTLISIIKDKLVKMILRLYYLHLLIFLNLDVVVILLL</sequence>
<organism evidence="2 3">
    <name type="scientific">Rhizophagus irregularis (strain DAOM 181602 / DAOM 197198 / MUCL 43194)</name>
    <name type="common">Arbuscular mycorrhizal fungus</name>
    <name type="synonym">Glomus intraradices</name>
    <dbReference type="NCBI Taxonomy" id="747089"/>
    <lineage>
        <taxon>Eukaryota</taxon>
        <taxon>Fungi</taxon>
        <taxon>Fungi incertae sedis</taxon>
        <taxon>Mucoromycota</taxon>
        <taxon>Glomeromycotina</taxon>
        <taxon>Glomeromycetes</taxon>
        <taxon>Glomerales</taxon>
        <taxon>Glomeraceae</taxon>
        <taxon>Rhizophagus</taxon>
    </lineage>
</organism>